<evidence type="ECO:0000313" key="2">
    <source>
        <dbReference type="EMBL" id="GMA22283.1"/>
    </source>
</evidence>
<protein>
    <submittedName>
        <fullName evidence="3">Uncharacterized protein</fullName>
    </submittedName>
</protein>
<keyword evidence="4" id="KW-1185">Reference proteome</keyword>
<evidence type="ECO:0000256" key="1">
    <source>
        <dbReference type="SAM" id="MobiDB-lite"/>
    </source>
</evidence>
<dbReference type="EMBL" id="BSUK01000001">
    <property type="protein sequence ID" value="GMA22283.1"/>
    <property type="molecule type" value="Genomic_DNA"/>
</dbReference>
<accession>A0ABQ6IAG8</accession>
<proteinExistence type="predicted"/>
<organism evidence="3 4">
    <name type="scientific">Luteimicrobium album</name>
    <dbReference type="NCBI Taxonomy" id="1054550"/>
    <lineage>
        <taxon>Bacteria</taxon>
        <taxon>Bacillati</taxon>
        <taxon>Actinomycetota</taxon>
        <taxon>Actinomycetes</taxon>
        <taxon>Micrococcales</taxon>
        <taxon>Luteimicrobium</taxon>
    </lineage>
</organism>
<reference evidence="3" key="1">
    <citation type="journal article" date="2014" name="Int. J. Syst. Evol. Microbiol.">
        <title>Complete genome of a new Firmicutes species belonging to the dominant human colonic microbiota ('Ruminococcus bicirculans') reveals two chromosomes and a selective capacity to utilize plant glucans.</title>
        <authorList>
            <consortium name="NISC Comparative Sequencing Program"/>
            <person name="Wegmann U."/>
            <person name="Louis P."/>
            <person name="Goesmann A."/>
            <person name="Henrissat B."/>
            <person name="Duncan S.H."/>
            <person name="Flint H.J."/>
        </authorList>
    </citation>
    <scope>NUCLEOTIDE SEQUENCE</scope>
    <source>
        <strain evidence="3">NBRC 106348</strain>
    </source>
</reference>
<reference evidence="3" key="3">
    <citation type="submission" date="2023-02" db="EMBL/GenBank/DDBJ databases">
        <authorList>
            <person name="Sun Q."/>
            <person name="Mori K."/>
        </authorList>
    </citation>
    <scope>NUCLEOTIDE SEQUENCE</scope>
    <source>
        <strain evidence="3">NBRC 106348</strain>
    </source>
</reference>
<dbReference type="RefSeq" id="WP_284291183.1">
    <property type="nucleotide sequence ID" value="NZ_BSUK01000001.1"/>
</dbReference>
<evidence type="ECO:0000313" key="4">
    <source>
        <dbReference type="Proteomes" id="UP001157091"/>
    </source>
</evidence>
<dbReference type="Proteomes" id="UP001157091">
    <property type="component" value="Unassembled WGS sequence"/>
</dbReference>
<gene>
    <name evidence="2" type="ORF">GCM10025864_00420</name>
    <name evidence="3" type="ORF">GCM10025864_44480</name>
</gene>
<dbReference type="EMBL" id="BSUK01000001">
    <property type="protein sequence ID" value="GMA26689.1"/>
    <property type="molecule type" value="Genomic_DNA"/>
</dbReference>
<sequence>MSELDDFFVHTVTLTPKTGDSGYGPTFGTPTDVACFVDDTVQLVRAPDGEQVVSSSTVYAPPGAPDGPPGSTITFPDGRVSTVITQARRTSGPLDLPDHVAWTVT</sequence>
<comment type="caution">
    <text evidence="3">The sequence shown here is derived from an EMBL/GenBank/DDBJ whole genome shotgun (WGS) entry which is preliminary data.</text>
</comment>
<reference evidence="4" key="2">
    <citation type="journal article" date="2019" name="Int. J. Syst. Evol. Microbiol.">
        <title>The Global Catalogue of Microorganisms (GCM) 10K type strain sequencing project: providing services to taxonomists for standard genome sequencing and annotation.</title>
        <authorList>
            <consortium name="The Broad Institute Genomics Platform"/>
            <consortium name="The Broad Institute Genome Sequencing Center for Infectious Disease"/>
            <person name="Wu L."/>
            <person name="Ma J."/>
        </authorList>
    </citation>
    <scope>NUCLEOTIDE SEQUENCE [LARGE SCALE GENOMIC DNA]</scope>
    <source>
        <strain evidence="4">NBRC 106348</strain>
    </source>
</reference>
<name>A0ABQ6IAG8_9MICO</name>
<feature type="region of interest" description="Disordered" evidence="1">
    <location>
        <begin position="55"/>
        <end position="75"/>
    </location>
</feature>
<evidence type="ECO:0000313" key="3">
    <source>
        <dbReference type="EMBL" id="GMA26689.1"/>
    </source>
</evidence>